<proteinExistence type="predicted"/>
<feature type="region of interest" description="Disordered" evidence="1">
    <location>
        <begin position="195"/>
        <end position="219"/>
    </location>
</feature>
<accession>A0A1E4THT4</accession>
<evidence type="ECO:0000256" key="1">
    <source>
        <dbReference type="SAM" id="MobiDB-lite"/>
    </source>
</evidence>
<name>A0A1E4THT4_9ASCO</name>
<evidence type="ECO:0000313" key="3">
    <source>
        <dbReference type="Proteomes" id="UP000095023"/>
    </source>
</evidence>
<reference evidence="3" key="1">
    <citation type="submission" date="2016-02" db="EMBL/GenBank/DDBJ databases">
        <title>Comparative genomics of biotechnologically important yeasts.</title>
        <authorList>
            <consortium name="DOE Joint Genome Institute"/>
            <person name="Riley R."/>
            <person name="Haridas S."/>
            <person name="Wolfe K.H."/>
            <person name="Lopes M.R."/>
            <person name="Hittinger C.T."/>
            <person name="Goker M."/>
            <person name="Salamov A."/>
            <person name="Wisecaver J."/>
            <person name="Long T.M."/>
            <person name="Aerts A.L."/>
            <person name="Barry K."/>
            <person name="Choi C."/>
            <person name="Clum A."/>
            <person name="Coughlan A.Y."/>
            <person name="Deshpande S."/>
            <person name="Douglass A.P."/>
            <person name="Hanson S.J."/>
            <person name="Klenk H.-P."/>
            <person name="Labutti K."/>
            <person name="Lapidus A."/>
            <person name="Lindquist E."/>
            <person name="Lipzen A."/>
            <person name="Meier-Kolthoff J.P."/>
            <person name="Ohm R.A."/>
            <person name="Otillar R.P."/>
            <person name="Pangilinan J."/>
            <person name="Peng Y."/>
            <person name="Rokas A."/>
            <person name="Rosa C.A."/>
            <person name="Scheuner C."/>
            <person name="Sibirny A.A."/>
            <person name="Slot J.C."/>
            <person name="Stielow J.B."/>
            <person name="Sun H."/>
            <person name="Kurtzman C.P."/>
            <person name="Blackwell M."/>
            <person name="Jeffries T.W."/>
            <person name="Grigoriev I.V."/>
        </authorList>
    </citation>
    <scope>NUCLEOTIDE SEQUENCE [LARGE SCALE GENOMIC DNA]</scope>
    <source>
        <strain evidence="3">NRRL Y-17796</strain>
    </source>
</reference>
<feature type="compositionally biased region" description="Polar residues" evidence="1">
    <location>
        <begin position="262"/>
        <end position="283"/>
    </location>
</feature>
<sequence>MELCNRGPAPSTANMYRGAGGYIYSDELPHFRPLPGWKNPAVFQRMKTRPTELLKPRDISDLNENAFVRRVSKNPPSAASSVYTNAYNEELENIYANTLTKSTFRNRFTAKLNTMVKSFGRSQRRSLNSAKTASQICCESPAYQQNCFYTDEDTAPESFPDSYTIDSSFLDRCMTPLHEMDGLGQFMVEAENTVRANGSASQPNSRGMPSGRKSKQSMLSRTLPRFGASQKRTPRVQTAYAFFLPRRYDRIITAKSCVNVSSPATDSVESVPGSISDTHSSELNESDTTEDDNLSEVSGVFDVKYRLLGGDLTDEEEDKRFLCYSSETQVQSFALLGDLKTGRSEIESQSADRRPYLTPSYSITPNDIDNILQNTTYKL</sequence>
<organism evidence="2 3">
    <name type="scientific">Tortispora caseinolytica NRRL Y-17796</name>
    <dbReference type="NCBI Taxonomy" id="767744"/>
    <lineage>
        <taxon>Eukaryota</taxon>
        <taxon>Fungi</taxon>
        <taxon>Dikarya</taxon>
        <taxon>Ascomycota</taxon>
        <taxon>Saccharomycotina</taxon>
        <taxon>Trigonopsidomycetes</taxon>
        <taxon>Trigonopsidales</taxon>
        <taxon>Trigonopsidaceae</taxon>
        <taxon>Tortispora</taxon>
    </lineage>
</organism>
<evidence type="ECO:0000313" key="2">
    <source>
        <dbReference type="EMBL" id="ODV91238.1"/>
    </source>
</evidence>
<dbReference type="AlphaFoldDB" id="A0A1E4THT4"/>
<feature type="region of interest" description="Disordered" evidence="1">
    <location>
        <begin position="262"/>
        <end position="293"/>
    </location>
</feature>
<protein>
    <submittedName>
        <fullName evidence="2">Uncharacterized protein</fullName>
    </submittedName>
</protein>
<dbReference type="EMBL" id="KV453842">
    <property type="protein sequence ID" value="ODV91238.1"/>
    <property type="molecule type" value="Genomic_DNA"/>
</dbReference>
<keyword evidence="3" id="KW-1185">Reference proteome</keyword>
<gene>
    <name evidence="2" type="ORF">CANCADRAFT_121652</name>
</gene>
<dbReference type="Proteomes" id="UP000095023">
    <property type="component" value="Unassembled WGS sequence"/>
</dbReference>
<feature type="compositionally biased region" description="Acidic residues" evidence="1">
    <location>
        <begin position="284"/>
        <end position="293"/>
    </location>
</feature>
<feature type="compositionally biased region" description="Polar residues" evidence="1">
    <location>
        <begin position="195"/>
        <end position="207"/>
    </location>
</feature>